<dbReference type="InterPro" id="IPR002227">
    <property type="entry name" value="Tyrosinase_Cu-bd"/>
</dbReference>
<evidence type="ECO:0000256" key="7">
    <source>
        <dbReference type="ARBA" id="ARBA00023033"/>
    </source>
</evidence>
<dbReference type="EMBL" id="JAAGWQ010000400">
    <property type="protein sequence ID" value="KAF5655852.1"/>
    <property type="molecule type" value="Genomic_DNA"/>
</dbReference>
<sequence>MADTSGTYGIKGLPRPDNAEQRHAEGGIPYVKNLPVRYEISVLASSNDPLLRKQWTLFVLALERFKMKPVNEKLSYFQVAGIHGYPETSWDNAPPPRRDPKNPKKGDQPYGGYCNHNGLNFPTWHRPYMALFEQCVWDNMADVIKHWVTEHKLDQDPEYTLWIQAKDTWRMPYWDWARRQSYSEDFAYPQVLVKGPVRIFPPKSVKKFYPPSGLYANPFWSFENPEQDDNGNPLAFGAMPDDKSKYNIEDDPVSHNKEPPFDENDKAWYPWSKATGTSRYGIFANKYAKRFIGLEGVNNAWVANNHLANMNWYPVTDKQKEEMKKKNKDFYSKWNPGTLADSVNRMFSPKYNTTWGQFASTKWTKEGYGNDITGFLSLEYIHNNVHNIVGGSDYSTGVGHMCDVPVAAFDPIFWLHHTQIDRLLAIWQSLYPKLWWDKDEPTRPGDENVADDKEDDPLYPFHDKDNGDPVKDVWTARKCRDWTVFNYHYDDLMTISEKALDSEGNLNEPEYKKLLQTYIHKTYPCTEHLLRDIKENRYVDIPEGLTPDVSDIEDNSWKDYIINVKYDRYALGGQSYTIKFFLGGPSGEDVTHFEPQNFVGSVYTFGGGSRKTRDSCANCKTQADAGVFSCAQVPLTIQLLHHTIDCVTDHPIEKFDDVEKYLALHLRWKFYGFGGFELSDDSLEAFSNTEITVLRGVGQPHHIAPPAHVETSELRAFSVAAADISVSESSTEAFGASGETPVALPPLYSAQPYERLPEITRNKHFGLQDDGSYKFDV</sequence>
<keyword evidence="7" id="KW-0503">Monooxygenase</keyword>
<name>A0A8H5SS39_FUSHE</name>
<evidence type="ECO:0000259" key="12">
    <source>
        <dbReference type="PROSITE" id="PS00497"/>
    </source>
</evidence>
<comment type="caution">
    <text evidence="14">The sequence shown here is derived from an EMBL/GenBank/DDBJ whole genome shotgun (WGS) entry which is preliminary data.</text>
</comment>
<evidence type="ECO:0000256" key="4">
    <source>
        <dbReference type="ARBA" id="ARBA00022723"/>
    </source>
</evidence>
<organism evidence="14 15">
    <name type="scientific">Fusarium heterosporum</name>
    <dbReference type="NCBI Taxonomy" id="42747"/>
    <lineage>
        <taxon>Eukaryota</taxon>
        <taxon>Fungi</taxon>
        <taxon>Dikarya</taxon>
        <taxon>Ascomycota</taxon>
        <taxon>Pezizomycotina</taxon>
        <taxon>Sordariomycetes</taxon>
        <taxon>Hypocreomycetidae</taxon>
        <taxon>Hypocreales</taxon>
        <taxon>Nectriaceae</taxon>
        <taxon>Fusarium</taxon>
        <taxon>Fusarium heterosporum species complex</taxon>
    </lineage>
</organism>
<dbReference type="SUPFAM" id="SSF48056">
    <property type="entry name" value="Di-copper centre-containing domain"/>
    <property type="match status" value="1"/>
</dbReference>
<dbReference type="EC" id="1.14.18.1" evidence="3"/>
<dbReference type="Proteomes" id="UP000567885">
    <property type="component" value="Unassembled WGS sequence"/>
</dbReference>
<dbReference type="Pfam" id="PF00264">
    <property type="entry name" value="Tyrosinase"/>
    <property type="match status" value="1"/>
</dbReference>
<keyword evidence="6" id="KW-0186">Copper</keyword>
<dbReference type="GO" id="GO:0046872">
    <property type="term" value="F:metal ion binding"/>
    <property type="evidence" value="ECO:0007669"/>
    <property type="project" value="UniProtKB-KW"/>
</dbReference>
<evidence type="ECO:0000256" key="1">
    <source>
        <dbReference type="ARBA" id="ARBA00001973"/>
    </source>
</evidence>
<dbReference type="OrthoDB" id="1658288at2759"/>
<evidence type="ECO:0000259" key="13">
    <source>
        <dbReference type="PROSITE" id="PS00498"/>
    </source>
</evidence>
<comment type="catalytic activity">
    <reaction evidence="10">
        <text>L-tyrosine + O2 = L-dopaquinone + H2O</text>
        <dbReference type="Rhea" id="RHEA:18117"/>
        <dbReference type="ChEBI" id="CHEBI:15377"/>
        <dbReference type="ChEBI" id="CHEBI:15379"/>
        <dbReference type="ChEBI" id="CHEBI:57924"/>
        <dbReference type="ChEBI" id="CHEBI:58315"/>
        <dbReference type="EC" id="1.14.18.1"/>
    </reaction>
</comment>
<evidence type="ECO:0000256" key="2">
    <source>
        <dbReference type="ARBA" id="ARBA00009928"/>
    </source>
</evidence>
<dbReference type="PANTHER" id="PTHR11474">
    <property type="entry name" value="TYROSINASE FAMILY MEMBER"/>
    <property type="match status" value="1"/>
</dbReference>
<dbReference type="PROSITE" id="PS00497">
    <property type="entry name" value="TYROSINASE_1"/>
    <property type="match status" value="1"/>
</dbReference>
<protein>
    <recommendedName>
        <fullName evidence="3">tyrosinase</fullName>
        <ecNumber evidence="3">1.14.18.1</ecNumber>
    </recommendedName>
</protein>
<evidence type="ECO:0000256" key="11">
    <source>
        <dbReference type="SAM" id="MobiDB-lite"/>
    </source>
</evidence>
<reference evidence="14 15" key="1">
    <citation type="submission" date="2020-05" db="EMBL/GenBank/DDBJ databases">
        <title>Identification and distribution of gene clusters putatively required for synthesis of sphingolipid metabolism inhibitors in phylogenetically diverse species of the filamentous fungus Fusarium.</title>
        <authorList>
            <person name="Kim H.-S."/>
            <person name="Busman M."/>
            <person name="Brown D.W."/>
            <person name="Divon H."/>
            <person name="Uhlig S."/>
            <person name="Proctor R.H."/>
        </authorList>
    </citation>
    <scope>NUCLEOTIDE SEQUENCE [LARGE SCALE GENOMIC DNA]</scope>
    <source>
        <strain evidence="14 15">NRRL 20693</strain>
    </source>
</reference>
<dbReference type="PROSITE" id="PS00498">
    <property type="entry name" value="TYROSINASE_2"/>
    <property type="match status" value="1"/>
</dbReference>
<comment type="cofactor">
    <cofactor evidence="1">
        <name>Cu(2+)</name>
        <dbReference type="ChEBI" id="CHEBI:29036"/>
    </cofactor>
</comment>
<feature type="compositionally biased region" description="Basic and acidic residues" evidence="11">
    <location>
        <begin position="96"/>
        <end position="107"/>
    </location>
</feature>
<dbReference type="Gene3D" id="2.60.310.20">
    <property type="match status" value="1"/>
</dbReference>
<dbReference type="GO" id="GO:0042438">
    <property type="term" value="P:melanin biosynthetic process"/>
    <property type="evidence" value="ECO:0007669"/>
    <property type="project" value="UniProtKB-KW"/>
</dbReference>
<dbReference type="PANTHER" id="PTHR11474:SF76">
    <property type="entry name" value="SHKT DOMAIN-CONTAINING PROTEIN"/>
    <property type="match status" value="1"/>
</dbReference>
<feature type="domain" description="Tyrosinase copper-binding" evidence="12">
    <location>
        <begin position="116"/>
        <end position="133"/>
    </location>
</feature>
<evidence type="ECO:0000313" key="15">
    <source>
        <dbReference type="Proteomes" id="UP000567885"/>
    </source>
</evidence>
<evidence type="ECO:0000256" key="5">
    <source>
        <dbReference type="ARBA" id="ARBA00023002"/>
    </source>
</evidence>
<gene>
    <name evidence="14" type="ORF">FHETE_11132</name>
</gene>
<keyword evidence="4" id="KW-0479">Metal-binding</keyword>
<evidence type="ECO:0000256" key="3">
    <source>
        <dbReference type="ARBA" id="ARBA00011906"/>
    </source>
</evidence>
<evidence type="ECO:0000256" key="9">
    <source>
        <dbReference type="ARBA" id="ARBA00048233"/>
    </source>
</evidence>
<evidence type="ECO:0000256" key="6">
    <source>
        <dbReference type="ARBA" id="ARBA00023008"/>
    </source>
</evidence>
<evidence type="ECO:0000256" key="10">
    <source>
        <dbReference type="ARBA" id="ARBA00048881"/>
    </source>
</evidence>
<dbReference type="AlphaFoldDB" id="A0A8H5SS39"/>
<keyword evidence="5" id="KW-0560">Oxidoreductase</keyword>
<feature type="domain" description="Tyrosinase copper-binding" evidence="13">
    <location>
        <begin position="410"/>
        <end position="421"/>
    </location>
</feature>
<feature type="compositionally biased region" description="Acidic residues" evidence="11">
    <location>
        <begin position="448"/>
        <end position="457"/>
    </location>
</feature>
<proteinExistence type="inferred from homology"/>
<feature type="region of interest" description="Disordered" evidence="11">
    <location>
        <begin position="442"/>
        <end position="462"/>
    </location>
</feature>
<evidence type="ECO:0000256" key="8">
    <source>
        <dbReference type="ARBA" id="ARBA00023101"/>
    </source>
</evidence>
<feature type="region of interest" description="Disordered" evidence="11">
    <location>
        <begin position="88"/>
        <end position="109"/>
    </location>
</feature>
<keyword evidence="15" id="KW-1185">Reference proteome</keyword>
<dbReference type="Gene3D" id="1.10.1280.10">
    <property type="entry name" value="Di-copper center containing domain from catechol oxidase"/>
    <property type="match status" value="1"/>
</dbReference>
<comment type="catalytic activity">
    <reaction evidence="9">
        <text>2 L-dopa + O2 = 2 L-dopaquinone + 2 H2O</text>
        <dbReference type="Rhea" id="RHEA:34287"/>
        <dbReference type="ChEBI" id="CHEBI:15377"/>
        <dbReference type="ChEBI" id="CHEBI:15379"/>
        <dbReference type="ChEBI" id="CHEBI:57504"/>
        <dbReference type="ChEBI" id="CHEBI:57924"/>
        <dbReference type="EC" id="1.14.18.1"/>
    </reaction>
</comment>
<evidence type="ECO:0000313" key="14">
    <source>
        <dbReference type="EMBL" id="KAF5655852.1"/>
    </source>
</evidence>
<dbReference type="InterPro" id="IPR008922">
    <property type="entry name" value="Di-copper_centre_dom_sf"/>
</dbReference>
<dbReference type="Pfam" id="PF18132">
    <property type="entry name" value="Tyrosinase_C"/>
    <property type="match status" value="1"/>
</dbReference>
<dbReference type="GO" id="GO:0004503">
    <property type="term" value="F:tyrosinase activity"/>
    <property type="evidence" value="ECO:0007669"/>
    <property type="project" value="UniProtKB-EC"/>
</dbReference>
<accession>A0A8H5SS39</accession>
<feature type="region of interest" description="Disordered" evidence="11">
    <location>
        <begin position="1"/>
        <end position="24"/>
    </location>
</feature>
<keyword evidence="8" id="KW-0470">Melanin biosynthesis</keyword>
<comment type="similarity">
    <text evidence="2">Belongs to the tyrosinase family.</text>
</comment>
<dbReference type="InterPro" id="IPR041640">
    <property type="entry name" value="Tyrosinase_C"/>
</dbReference>
<dbReference type="InterPro" id="IPR050316">
    <property type="entry name" value="Tyrosinase/Hemocyanin"/>
</dbReference>